<accession>A0AAD6VHL4</accession>
<protein>
    <submittedName>
        <fullName evidence="2">Uncharacterized protein</fullName>
    </submittedName>
</protein>
<evidence type="ECO:0000313" key="2">
    <source>
        <dbReference type="EMBL" id="KAJ7210116.1"/>
    </source>
</evidence>
<reference evidence="2" key="1">
    <citation type="submission" date="2023-03" db="EMBL/GenBank/DDBJ databases">
        <title>Massive genome expansion in bonnet fungi (Mycena s.s.) driven by repeated elements and novel gene families across ecological guilds.</title>
        <authorList>
            <consortium name="Lawrence Berkeley National Laboratory"/>
            <person name="Harder C.B."/>
            <person name="Miyauchi S."/>
            <person name="Viragh M."/>
            <person name="Kuo A."/>
            <person name="Thoen E."/>
            <person name="Andreopoulos B."/>
            <person name="Lu D."/>
            <person name="Skrede I."/>
            <person name="Drula E."/>
            <person name="Henrissat B."/>
            <person name="Morin E."/>
            <person name="Kohler A."/>
            <person name="Barry K."/>
            <person name="LaButti K."/>
            <person name="Morin E."/>
            <person name="Salamov A."/>
            <person name="Lipzen A."/>
            <person name="Mereny Z."/>
            <person name="Hegedus B."/>
            <person name="Baldrian P."/>
            <person name="Stursova M."/>
            <person name="Weitz H."/>
            <person name="Taylor A."/>
            <person name="Grigoriev I.V."/>
            <person name="Nagy L.G."/>
            <person name="Martin F."/>
            <person name="Kauserud H."/>
        </authorList>
    </citation>
    <scope>NUCLEOTIDE SEQUENCE</scope>
    <source>
        <strain evidence="2">9144</strain>
    </source>
</reference>
<dbReference type="Proteomes" id="UP001219525">
    <property type="component" value="Unassembled WGS sequence"/>
</dbReference>
<evidence type="ECO:0000313" key="3">
    <source>
        <dbReference type="Proteomes" id="UP001219525"/>
    </source>
</evidence>
<dbReference type="EMBL" id="JARJCW010000029">
    <property type="protein sequence ID" value="KAJ7210116.1"/>
    <property type="molecule type" value="Genomic_DNA"/>
</dbReference>
<evidence type="ECO:0000256" key="1">
    <source>
        <dbReference type="SAM" id="MobiDB-lite"/>
    </source>
</evidence>
<organism evidence="2 3">
    <name type="scientific">Mycena pura</name>
    <dbReference type="NCBI Taxonomy" id="153505"/>
    <lineage>
        <taxon>Eukaryota</taxon>
        <taxon>Fungi</taxon>
        <taxon>Dikarya</taxon>
        <taxon>Basidiomycota</taxon>
        <taxon>Agaricomycotina</taxon>
        <taxon>Agaricomycetes</taxon>
        <taxon>Agaricomycetidae</taxon>
        <taxon>Agaricales</taxon>
        <taxon>Marasmiineae</taxon>
        <taxon>Mycenaceae</taxon>
        <taxon>Mycena</taxon>
    </lineage>
</organism>
<keyword evidence="3" id="KW-1185">Reference proteome</keyword>
<feature type="compositionally biased region" description="Basic and acidic residues" evidence="1">
    <location>
        <begin position="14"/>
        <end position="36"/>
    </location>
</feature>
<name>A0AAD6VHL4_9AGAR</name>
<feature type="region of interest" description="Disordered" evidence="1">
    <location>
        <begin position="1"/>
        <end position="36"/>
    </location>
</feature>
<dbReference type="AlphaFoldDB" id="A0AAD6VHL4"/>
<gene>
    <name evidence="2" type="ORF">GGX14DRAFT_565901</name>
</gene>
<proteinExistence type="predicted"/>
<sequence length="267" mass="29822">MPATREIPDCYEEGPDRKEHLRSTKHRQAVEESEVRAAGRANIEQRLGVVVAEQGQSASALTLTNLRLPDFRPVLAQEIPSEAEQSMWQEYSKYDADFSAGDQVSDEDARRSFEKEMDMMGIWDAVSLGRQLDGELDEPPNPAAADDALLAEVLAALEASDPFDTTEAQPDAVKAAEWYPYPSKTFKMLLLDICDNLPRLPVSESLMRTFIWILKQCGANDVPSLDALRKTQKKLRTQCGVPTISCTSIQGKNFYINDPRAIIRMVS</sequence>
<comment type="caution">
    <text evidence="2">The sequence shown here is derived from an EMBL/GenBank/DDBJ whole genome shotgun (WGS) entry which is preliminary data.</text>
</comment>